<name>A0A093V7E0_TALMA</name>
<accession>A0A093V7E0</accession>
<sequence length="168" mass="17660">MADSTLVKTAQVSAIVAAAAASGGIISISIFTIPSLLLKRAPSANTRTATTLAAPISHIARQWQYAYDIGKKLFPSMAVSLLYTAAGLNIMIAPFTLLAIVAVNNVIAPYTTGKHDLPVDAKEDAQYEQTEKEFVGQLEKWSLLNVIRGLFPLAGAGLGAAVTFGLLS</sequence>
<dbReference type="GO" id="GO:0004497">
    <property type="term" value="F:monooxygenase activity"/>
    <property type="evidence" value="ECO:0007669"/>
    <property type="project" value="UniProtKB-KW"/>
</dbReference>
<evidence type="ECO:0000256" key="5">
    <source>
        <dbReference type="ARBA" id="ARBA00034313"/>
    </source>
</evidence>
<comment type="caution">
    <text evidence="7">The sequence shown here is derived from an EMBL/GenBank/DDBJ whole genome shotgun (WGS) entry which is preliminary data.</text>
</comment>
<keyword evidence="3 6" id="KW-1133">Transmembrane helix</keyword>
<gene>
    <name evidence="7" type="ORF">GQ26_0420360</name>
</gene>
<keyword evidence="4 6" id="KW-0472">Membrane</keyword>
<reference evidence="7" key="1">
    <citation type="journal article" date="2014" name="PLoS Genet.">
        <title>Signature Gene Expression Reveals Novel Clues to the Molecular Mechanisms of Dimorphic Transition in Penicillium marneffei.</title>
        <authorList>
            <person name="Yang E."/>
            <person name="Wang G."/>
            <person name="Cai J."/>
            <person name="Woo P.C."/>
            <person name="Lau S.K."/>
            <person name="Yuen K.-Y."/>
            <person name="Chow W.-N."/>
            <person name="Lin X."/>
        </authorList>
    </citation>
    <scope>NUCLEOTIDE SEQUENCE [LARGE SCALE GENOMIC DNA]</scope>
    <source>
        <strain evidence="7">PM1</strain>
    </source>
</reference>
<evidence type="ECO:0000256" key="3">
    <source>
        <dbReference type="ARBA" id="ARBA00022989"/>
    </source>
</evidence>
<comment type="similarity">
    <text evidence="5">Belongs to the anthrone oxygenase family.</text>
</comment>
<keyword evidence="7" id="KW-0503">Monooxygenase</keyword>
<dbReference type="GO" id="GO:0016020">
    <property type="term" value="C:membrane"/>
    <property type="evidence" value="ECO:0007669"/>
    <property type="project" value="UniProtKB-SubCell"/>
</dbReference>
<evidence type="ECO:0000256" key="1">
    <source>
        <dbReference type="ARBA" id="ARBA00004141"/>
    </source>
</evidence>
<feature type="transmembrane region" description="Helical" evidence="6">
    <location>
        <begin position="146"/>
        <end position="167"/>
    </location>
</feature>
<feature type="transmembrane region" description="Helical" evidence="6">
    <location>
        <begin position="12"/>
        <end position="38"/>
    </location>
</feature>
<evidence type="ECO:0000256" key="2">
    <source>
        <dbReference type="ARBA" id="ARBA00022692"/>
    </source>
</evidence>
<comment type="subcellular location">
    <subcellularLocation>
        <location evidence="1">Membrane</location>
        <topology evidence="1">Multi-pass membrane protein</topology>
    </subcellularLocation>
</comment>
<dbReference type="AlphaFoldDB" id="A0A093V7E0"/>
<dbReference type="InterPro" id="IPR013901">
    <property type="entry name" value="Anthrone_oxy"/>
</dbReference>
<proteinExistence type="inferred from homology"/>
<dbReference type="EMBL" id="JPOX01000042">
    <property type="protein sequence ID" value="KFX42631.1"/>
    <property type="molecule type" value="Genomic_DNA"/>
</dbReference>
<feature type="transmembrane region" description="Helical" evidence="6">
    <location>
        <begin position="81"/>
        <end position="103"/>
    </location>
</feature>
<organism evidence="7">
    <name type="scientific">Talaromyces marneffei PM1</name>
    <dbReference type="NCBI Taxonomy" id="1077442"/>
    <lineage>
        <taxon>Eukaryota</taxon>
        <taxon>Fungi</taxon>
        <taxon>Dikarya</taxon>
        <taxon>Ascomycota</taxon>
        <taxon>Pezizomycotina</taxon>
        <taxon>Eurotiomycetes</taxon>
        <taxon>Eurotiomycetidae</taxon>
        <taxon>Eurotiales</taxon>
        <taxon>Trichocomaceae</taxon>
        <taxon>Talaromyces</taxon>
        <taxon>Talaromyces sect. Talaromyces</taxon>
    </lineage>
</organism>
<dbReference type="PANTHER" id="PTHR35042">
    <property type="entry name" value="ANTHRONE OXYGENASE ENCC"/>
    <property type="match status" value="1"/>
</dbReference>
<protein>
    <submittedName>
        <fullName evidence="7">Noranthrone monooxygenase</fullName>
    </submittedName>
</protein>
<dbReference type="Pfam" id="PF08592">
    <property type="entry name" value="Anthrone_oxy"/>
    <property type="match status" value="1"/>
</dbReference>
<dbReference type="HOGENOM" id="CLU_105974_1_1_1"/>
<dbReference type="PANTHER" id="PTHR35042:SF1">
    <property type="entry name" value="DUF1772-DOMAIN-CONTAINING PROTEIN"/>
    <property type="match status" value="1"/>
</dbReference>
<keyword evidence="7" id="KW-0560">Oxidoreductase</keyword>
<evidence type="ECO:0000256" key="6">
    <source>
        <dbReference type="SAM" id="Phobius"/>
    </source>
</evidence>
<evidence type="ECO:0000313" key="7">
    <source>
        <dbReference type="EMBL" id="KFX42631.1"/>
    </source>
</evidence>
<evidence type="ECO:0000256" key="4">
    <source>
        <dbReference type="ARBA" id="ARBA00023136"/>
    </source>
</evidence>
<keyword evidence="2 6" id="KW-0812">Transmembrane</keyword>